<evidence type="ECO:0000259" key="9">
    <source>
        <dbReference type="Pfam" id="PF00884"/>
    </source>
</evidence>
<dbReference type="PROSITE" id="PS00149">
    <property type="entry name" value="SULFATASE_2"/>
    <property type="match status" value="1"/>
</dbReference>
<keyword evidence="4 8" id="KW-0732">Signal</keyword>
<dbReference type="InterPro" id="IPR017850">
    <property type="entry name" value="Alkaline_phosphatase_core_sf"/>
</dbReference>
<comment type="cofactor">
    <cofactor evidence="1">
        <name>Ca(2+)</name>
        <dbReference type="ChEBI" id="CHEBI:29108"/>
    </cofactor>
</comment>
<evidence type="ECO:0000256" key="5">
    <source>
        <dbReference type="ARBA" id="ARBA00022801"/>
    </source>
</evidence>
<evidence type="ECO:0000256" key="3">
    <source>
        <dbReference type="ARBA" id="ARBA00022723"/>
    </source>
</evidence>
<feature type="region of interest" description="Disordered" evidence="7">
    <location>
        <begin position="455"/>
        <end position="481"/>
    </location>
</feature>
<evidence type="ECO:0000313" key="10">
    <source>
        <dbReference type="EMBL" id="VGO12230.1"/>
    </source>
</evidence>
<evidence type="ECO:0000256" key="2">
    <source>
        <dbReference type="ARBA" id="ARBA00008779"/>
    </source>
</evidence>
<sequence>MKKYKIVVLVVAGLGMAGAATLAETKKPNILFIFADDMSYETIGAHGLLDIDTPHLDTLVEGGASFTHAYNMGAWGGAVCVASRKMLNTGLFVWRSQNADLGQCVGDGGMWSQRMGKAGYRTYMSGKWHVPTSAPKIFDVAKNVRPGMPNQVPSGYNRPKDEADYEQGWKPWDTTHNGYWKGGKHWSEVLADDSVEFLEQAAKDDQPFFMYLAFNAPHDPRQAPKEYIDRYPLDRIKVPENMLPEYPYAEEACGKGLRDEKLAPYPRTEYAVKVNRQEYFALITHMDDQIGKILEALEKTGQAENTYIFFSADHGLAVGHHGFIGKQNMYEHSMRPPFLMVGPGVKAGSRIDAPIYLQDVMPTALDLADAGTEGIDFQSLLPLVKGKTSKHYDAIYGAYMGNQRMVIKEGWKLIAYPNIGIKRLYHLDKDPQEMNDLAASPEYATKLKQLSIELEKEMDAQDDPMSSIAAADFPKAPKKKK</sequence>
<keyword evidence="11" id="KW-1185">Reference proteome</keyword>
<organism evidence="10 11">
    <name type="scientific">Pontiella desulfatans</name>
    <dbReference type="NCBI Taxonomy" id="2750659"/>
    <lineage>
        <taxon>Bacteria</taxon>
        <taxon>Pseudomonadati</taxon>
        <taxon>Kiritimatiellota</taxon>
        <taxon>Kiritimatiellia</taxon>
        <taxon>Kiritimatiellales</taxon>
        <taxon>Pontiellaceae</taxon>
        <taxon>Pontiella</taxon>
    </lineage>
</organism>
<dbReference type="CDD" id="cd16155">
    <property type="entry name" value="sulfatase_like"/>
    <property type="match status" value="1"/>
</dbReference>
<dbReference type="Proteomes" id="UP000366872">
    <property type="component" value="Unassembled WGS sequence"/>
</dbReference>
<evidence type="ECO:0000256" key="6">
    <source>
        <dbReference type="ARBA" id="ARBA00022837"/>
    </source>
</evidence>
<evidence type="ECO:0000256" key="4">
    <source>
        <dbReference type="ARBA" id="ARBA00022729"/>
    </source>
</evidence>
<dbReference type="GO" id="GO:0004065">
    <property type="term" value="F:arylsulfatase activity"/>
    <property type="evidence" value="ECO:0007669"/>
    <property type="project" value="TreeGrafter"/>
</dbReference>
<proteinExistence type="inferred from homology"/>
<comment type="similarity">
    <text evidence="2">Belongs to the sulfatase family.</text>
</comment>
<dbReference type="AlphaFoldDB" id="A0A6C2TX31"/>
<keyword evidence="6" id="KW-0106">Calcium</keyword>
<dbReference type="InterPro" id="IPR050738">
    <property type="entry name" value="Sulfatase"/>
</dbReference>
<dbReference type="PANTHER" id="PTHR42693">
    <property type="entry name" value="ARYLSULFATASE FAMILY MEMBER"/>
    <property type="match status" value="1"/>
</dbReference>
<evidence type="ECO:0000256" key="8">
    <source>
        <dbReference type="SAM" id="SignalP"/>
    </source>
</evidence>
<evidence type="ECO:0000256" key="1">
    <source>
        <dbReference type="ARBA" id="ARBA00001913"/>
    </source>
</evidence>
<feature type="signal peptide" evidence="8">
    <location>
        <begin position="1"/>
        <end position="19"/>
    </location>
</feature>
<accession>A0A6C2TX31</accession>
<protein>
    <submittedName>
        <fullName evidence="10">Arylsulfatase</fullName>
    </submittedName>
</protein>
<dbReference type="Pfam" id="PF00884">
    <property type="entry name" value="Sulfatase"/>
    <property type="match status" value="1"/>
</dbReference>
<dbReference type="GO" id="GO:0046872">
    <property type="term" value="F:metal ion binding"/>
    <property type="evidence" value="ECO:0007669"/>
    <property type="project" value="UniProtKB-KW"/>
</dbReference>
<dbReference type="Gene3D" id="3.40.720.10">
    <property type="entry name" value="Alkaline Phosphatase, subunit A"/>
    <property type="match status" value="1"/>
</dbReference>
<reference evidence="10 11" key="1">
    <citation type="submission" date="2019-04" db="EMBL/GenBank/DDBJ databases">
        <authorList>
            <person name="Van Vliet M D."/>
        </authorList>
    </citation>
    <scope>NUCLEOTIDE SEQUENCE [LARGE SCALE GENOMIC DNA]</scope>
    <source>
        <strain evidence="10 11">F1</strain>
    </source>
</reference>
<name>A0A6C2TX31_PONDE</name>
<dbReference type="SUPFAM" id="SSF53649">
    <property type="entry name" value="Alkaline phosphatase-like"/>
    <property type="match status" value="1"/>
</dbReference>
<dbReference type="EMBL" id="CAAHFG010000001">
    <property type="protein sequence ID" value="VGO12230.1"/>
    <property type="molecule type" value="Genomic_DNA"/>
</dbReference>
<dbReference type="InterPro" id="IPR000917">
    <property type="entry name" value="Sulfatase_N"/>
</dbReference>
<evidence type="ECO:0000256" key="7">
    <source>
        <dbReference type="SAM" id="MobiDB-lite"/>
    </source>
</evidence>
<dbReference type="PANTHER" id="PTHR42693:SF42">
    <property type="entry name" value="ARYLSULFATASE G"/>
    <property type="match status" value="1"/>
</dbReference>
<keyword evidence="3" id="KW-0479">Metal-binding</keyword>
<evidence type="ECO:0000313" key="11">
    <source>
        <dbReference type="Proteomes" id="UP000366872"/>
    </source>
</evidence>
<gene>
    <name evidence="10" type="ORF">PDESU_00781</name>
</gene>
<dbReference type="RefSeq" id="WP_222847040.1">
    <property type="nucleotide sequence ID" value="NZ_CAAHFG010000001.1"/>
</dbReference>
<keyword evidence="5" id="KW-0378">Hydrolase</keyword>
<feature type="chain" id="PRO_5028962469" evidence="8">
    <location>
        <begin position="20"/>
        <end position="481"/>
    </location>
</feature>
<dbReference type="InterPro" id="IPR024607">
    <property type="entry name" value="Sulfatase_CS"/>
</dbReference>
<feature type="domain" description="Sulfatase N-terminal" evidence="9">
    <location>
        <begin position="28"/>
        <end position="369"/>
    </location>
</feature>